<evidence type="ECO:0000256" key="1">
    <source>
        <dbReference type="SAM" id="MobiDB-lite"/>
    </source>
</evidence>
<protein>
    <submittedName>
        <fullName evidence="2">Uncharacterized protein</fullName>
    </submittedName>
</protein>
<organism evidence="2">
    <name type="scientific">Chromera velia CCMP2878</name>
    <dbReference type="NCBI Taxonomy" id="1169474"/>
    <lineage>
        <taxon>Eukaryota</taxon>
        <taxon>Sar</taxon>
        <taxon>Alveolata</taxon>
        <taxon>Colpodellida</taxon>
        <taxon>Chromeraceae</taxon>
        <taxon>Chromera</taxon>
    </lineage>
</organism>
<feature type="region of interest" description="Disordered" evidence="1">
    <location>
        <begin position="171"/>
        <end position="273"/>
    </location>
</feature>
<dbReference type="VEuPathDB" id="CryptoDB:Cvel_6547"/>
<feature type="compositionally biased region" description="Basic and acidic residues" evidence="1">
    <location>
        <begin position="224"/>
        <end position="234"/>
    </location>
</feature>
<feature type="compositionally biased region" description="Basic and acidic residues" evidence="1">
    <location>
        <begin position="245"/>
        <end position="258"/>
    </location>
</feature>
<name>A0A0G4HEE3_9ALVE</name>
<feature type="compositionally biased region" description="Acidic residues" evidence="1">
    <location>
        <begin position="208"/>
        <end position="220"/>
    </location>
</feature>
<proteinExistence type="predicted"/>
<sequence>MSVPPTWRWAKKAVYLSVTQEWYVELLKFHATPYLVKYINEQVLFLNHNRQEATGTPPARAVLSPFVITGWKLGGERVGLNKTRIADGIVFKVVRNCVEGNSMAALETHLCRAVDAVFAEIAVYHAELKTNKFSIPRDPIPTMRSNQSLPPVLPVAAAPVLPVAAAAPTDLSGTVNLDDLDEVLGDGGGSQVQTEARSGEGSGSGEGEREEGERVEEEQTESGRVSENRSRERSSATPVVASKRQRVEGTEGDTRGDGEAAEGAEGPLFGPED</sequence>
<reference evidence="2" key="1">
    <citation type="submission" date="2014-11" db="EMBL/GenBank/DDBJ databases">
        <authorList>
            <person name="Otto D Thomas"/>
            <person name="Naeem Raeece"/>
        </authorList>
    </citation>
    <scope>NUCLEOTIDE SEQUENCE</scope>
</reference>
<gene>
    <name evidence="2" type="ORF">Cvel_6547</name>
</gene>
<accession>A0A0G4HEE3</accession>
<evidence type="ECO:0000313" key="2">
    <source>
        <dbReference type="EMBL" id="CEM42441.1"/>
    </source>
</evidence>
<dbReference type="AlphaFoldDB" id="A0A0G4HEE3"/>
<dbReference type="EMBL" id="CDMZ01002451">
    <property type="protein sequence ID" value="CEM42441.1"/>
    <property type="molecule type" value="Genomic_DNA"/>
</dbReference>